<evidence type="ECO:0000313" key="2">
    <source>
        <dbReference type="EMBL" id="EEC14437.1"/>
    </source>
</evidence>
<keyword evidence="1" id="KW-0472">Membrane</keyword>
<organism>
    <name type="scientific">Ixodes scapularis</name>
    <name type="common">Black-legged tick</name>
    <name type="synonym">Deer tick</name>
    <dbReference type="NCBI Taxonomy" id="6945"/>
    <lineage>
        <taxon>Eukaryota</taxon>
        <taxon>Metazoa</taxon>
        <taxon>Ecdysozoa</taxon>
        <taxon>Arthropoda</taxon>
        <taxon>Chelicerata</taxon>
        <taxon>Arachnida</taxon>
        <taxon>Acari</taxon>
        <taxon>Parasitiformes</taxon>
        <taxon>Ixodida</taxon>
        <taxon>Ixodoidea</taxon>
        <taxon>Ixodidae</taxon>
        <taxon>Ixodinae</taxon>
        <taxon>Ixodes</taxon>
    </lineage>
</organism>
<dbReference type="PaxDb" id="6945-B7Q6G6"/>
<dbReference type="EnsemblMetazoa" id="ISCW011733-RA">
    <property type="protein sequence ID" value="ISCW011733-PA"/>
    <property type="gene ID" value="ISCW011733"/>
</dbReference>
<dbReference type="HOGENOM" id="CLU_3089562_0_0_1"/>
<dbReference type="VEuPathDB" id="VectorBase:ISCW011733"/>
<gene>
    <name evidence="2" type="ORF">IscW_ISCW011733</name>
</gene>
<evidence type="ECO:0000256" key="1">
    <source>
        <dbReference type="SAM" id="Phobius"/>
    </source>
</evidence>
<sequence length="52" mass="6377">MASHLEMDRVSVFIQCIRYFMSGSTTLIIRIFFFFFTTHVCRIRRIYFLFTI</sequence>
<dbReference type="AlphaFoldDB" id="B7Q6G6"/>
<dbReference type="Proteomes" id="UP000001555">
    <property type="component" value="Unassembled WGS sequence"/>
</dbReference>
<keyword evidence="1" id="KW-0812">Transmembrane</keyword>
<keyword evidence="4" id="KW-1185">Reference proteome</keyword>
<reference evidence="2 4" key="1">
    <citation type="submission" date="2008-03" db="EMBL/GenBank/DDBJ databases">
        <title>Annotation of Ixodes scapularis.</title>
        <authorList>
            <consortium name="Ixodes scapularis Genome Project Consortium"/>
            <person name="Caler E."/>
            <person name="Hannick L.I."/>
            <person name="Bidwell S."/>
            <person name="Joardar V."/>
            <person name="Thiagarajan M."/>
            <person name="Amedeo P."/>
            <person name="Galinsky K.J."/>
            <person name="Schobel S."/>
            <person name="Inman J."/>
            <person name="Hostetler J."/>
            <person name="Miller J."/>
            <person name="Hammond M."/>
            <person name="Megy K."/>
            <person name="Lawson D."/>
            <person name="Kodira C."/>
            <person name="Sutton G."/>
            <person name="Meyer J."/>
            <person name="Hill C.A."/>
            <person name="Birren B."/>
            <person name="Nene V."/>
            <person name="Collins F."/>
            <person name="Alarcon-Chaidez F."/>
            <person name="Wikel S."/>
            <person name="Strausberg R."/>
        </authorList>
    </citation>
    <scope>NUCLEOTIDE SEQUENCE [LARGE SCALE GENOMIC DNA]</scope>
    <source>
        <strain evidence="4">Wikel</strain>
        <strain evidence="2">Wikel colony</strain>
    </source>
</reference>
<evidence type="ECO:0000313" key="3">
    <source>
        <dbReference type="EnsemblMetazoa" id="ISCW011733-PA"/>
    </source>
</evidence>
<evidence type="ECO:0000313" key="4">
    <source>
        <dbReference type="Proteomes" id="UP000001555"/>
    </source>
</evidence>
<accession>B7Q6G6</accession>
<name>B7Q6G6_IXOSC</name>
<protein>
    <submittedName>
        <fullName evidence="2 3">Uncharacterized protein</fullName>
    </submittedName>
</protein>
<reference evidence="3" key="2">
    <citation type="submission" date="2020-05" db="UniProtKB">
        <authorList>
            <consortium name="EnsemblMetazoa"/>
        </authorList>
    </citation>
    <scope>IDENTIFICATION</scope>
    <source>
        <strain evidence="3">wikel</strain>
    </source>
</reference>
<dbReference type="EMBL" id="DS867564">
    <property type="protein sequence ID" value="EEC14437.1"/>
    <property type="molecule type" value="Genomic_DNA"/>
</dbReference>
<proteinExistence type="predicted"/>
<feature type="transmembrane region" description="Helical" evidence="1">
    <location>
        <begin position="12"/>
        <end position="36"/>
    </location>
</feature>
<dbReference type="EMBL" id="ABJB010230226">
    <property type="status" value="NOT_ANNOTATED_CDS"/>
    <property type="molecule type" value="Genomic_DNA"/>
</dbReference>
<dbReference type="InParanoid" id="B7Q6G6"/>
<keyword evidence="1" id="KW-1133">Transmembrane helix</keyword>